<dbReference type="AlphaFoldDB" id="A0A4P6ZKT1"/>
<name>A0A4P6ZKT1_9LACO</name>
<dbReference type="EMBL" id="CP034726">
    <property type="protein sequence ID" value="QBP18405.1"/>
    <property type="molecule type" value="Genomic_DNA"/>
</dbReference>
<dbReference type="KEGG" id="lji:ELX58_04485"/>
<accession>A0A4P6ZKT1</accession>
<keyword evidence="2" id="KW-1185">Reference proteome</keyword>
<proteinExistence type="predicted"/>
<dbReference type="Proteomes" id="UP000294321">
    <property type="component" value="Chromosome"/>
</dbReference>
<evidence type="ECO:0000313" key="2">
    <source>
        <dbReference type="Proteomes" id="UP000294321"/>
    </source>
</evidence>
<gene>
    <name evidence="1" type="ORF">ELX58_04485</name>
</gene>
<protein>
    <submittedName>
        <fullName evidence="1">Uncharacterized protein</fullName>
    </submittedName>
</protein>
<sequence length="102" mass="11734">MAEKFHHKLYVMNTYLRKDLDNAHQHANTATGVTNTAVDTLGHQLEDMKKANKMRHLVNSVRNFYQQSSKEYSLKVAIFVSRHKVLDNGDYAKLQDALTSKN</sequence>
<dbReference type="RefSeq" id="WP_133441964.1">
    <property type="nucleotide sequence ID" value="NZ_CP034726.1"/>
</dbReference>
<evidence type="ECO:0000313" key="1">
    <source>
        <dbReference type="EMBL" id="QBP18405.1"/>
    </source>
</evidence>
<organism evidence="1 2">
    <name type="scientific">Acetilactobacillus jinshanensis</name>
    <dbReference type="NCBI Taxonomy" id="1720083"/>
    <lineage>
        <taxon>Bacteria</taxon>
        <taxon>Bacillati</taxon>
        <taxon>Bacillota</taxon>
        <taxon>Bacilli</taxon>
        <taxon>Lactobacillales</taxon>
        <taxon>Lactobacillaceae</taxon>
        <taxon>Acetilactobacillus</taxon>
    </lineage>
</organism>
<reference evidence="2" key="1">
    <citation type="submission" date="2018-12" db="EMBL/GenBank/DDBJ databases">
        <title>A new species of lactobacillus.</title>
        <authorList>
            <person name="Jian Y."/>
            <person name="Xin L."/>
            <person name="Hong Z.J."/>
            <person name="Ming L.Z."/>
            <person name="Hong X.Z."/>
        </authorList>
    </citation>
    <scope>NUCLEOTIDE SEQUENCE [LARGE SCALE GENOMIC DNA]</scope>
    <source>
        <strain evidence="2">HSLZ-75</strain>
    </source>
</reference>